<keyword evidence="9" id="KW-0809">Transit peptide</keyword>
<evidence type="ECO:0000256" key="21">
    <source>
        <dbReference type="ARBA" id="ARBA00047969"/>
    </source>
</evidence>
<evidence type="ECO:0000256" key="12">
    <source>
        <dbReference type="ARBA" id="ARBA00023273"/>
    </source>
</evidence>
<keyword evidence="27" id="KW-1185">Reference proteome</keyword>
<evidence type="ECO:0000256" key="14">
    <source>
        <dbReference type="ARBA" id="ARBA00037002"/>
    </source>
</evidence>
<evidence type="ECO:0000256" key="1">
    <source>
        <dbReference type="ARBA" id="ARBA00004170"/>
    </source>
</evidence>
<keyword evidence="4" id="KW-1003">Cell membrane</keyword>
<dbReference type="SUPFAM" id="SSF54637">
    <property type="entry name" value="Thioesterase/thiol ester dehydrase-isomerase"/>
    <property type="match status" value="1"/>
</dbReference>
<gene>
    <name evidence="26" type="ORF">ACFQKB_43580</name>
</gene>
<keyword evidence="5" id="KW-0963">Cytoplasm</keyword>
<evidence type="ECO:0000256" key="16">
    <source>
        <dbReference type="ARBA" id="ARBA00038848"/>
    </source>
</evidence>
<dbReference type="CDD" id="cd03443">
    <property type="entry name" value="PaaI_thioesterase"/>
    <property type="match status" value="1"/>
</dbReference>
<keyword evidence="7 26" id="KW-0378">Hydrolase</keyword>
<evidence type="ECO:0000256" key="11">
    <source>
        <dbReference type="ARBA" id="ARBA00023136"/>
    </source>
</evidence>
<dbReference type="RefSeq" id="WP_160821470.1">
    <property type="nucleotide sequence ID" value="NZ_JBHSXS010000058.1"/>
</dbReference>
<evidence type="ECO:0000256" key="8">
    <source>
        <dbReference type="ARBA" id="ARBA00022832"/>
    </source>
</evidence>
<keyword evidence="12" id="KW-0966">Cell projection</keyword>
<comment type="similarity">
    <text evidence="15">Belongs to the THEM4/THEM5 thioesterase family.</text>
</comment>
<sequence>MTIPSDRVSGEDLEVWASAAPDGPVRRRGPASSRTTPPAGAAAPAAGAPFPRASSPARDDYQGCFGCGGDSPSGLRIVETRVDGTSVEAEFAVRDVHQGAPGLAHGGLLATAMDEVLGSVAWRLGGRYVTGRLETDFLAPVPVGATVRLRAWCNGVHGRKAYVEGEGRIGAPDGPVAVRAAALFVEVPEEHFTKERLN</sequence>
<keyword evidence="10" id="KW-0443">Lipid metabolism</keyword>
<evidence type="ECO:0000256" key="20">
    <source>
        <dbReference type="ARBA" id="ARBA00047734"/>
    </source>
</evidence>
<evidence type="ECO:0000313" key="26">
    <source>
        <dbReference type="EMBL" id="MFC6886707.1"/>
    </source>
</evidence>
<dbReference type="Gene3D" id="3.10.129.10">
    <property type="entry name" value="Hotdog Thioesterase"/>
    <property type="match status" value="1"/>
</dbReference>
<dbReference type="GO" id="GO:0016787">
    <property type="term" value="F:hydrolase activity"/>
    <property type="evidence" value="ECO:0007669"/>
    <property type="project" value="UniProtKB-KW"/>
</dbReference>
<organism evidence="26 27">
    <name type="scientific">Actinomadura yumaensis</name>
    <dbReference type="NCBI Taxonomy" id="111807"/>
    <lineage>
        <taxon>Bacteria</taxon>
        <taxon>Bacillati</taxon>
        <taxon>Actinomycetota</taxon>
        <taxon>Actinomycetes</taxon>
        <taxon>Streptosporangiales</taxon>
        <taxon>Thermomonosporaceae</taxon>
        <taxon>Actinomadura</taxon>
    </lineage>
</organism>
<evidence type="ECO:0000313" key="27">
    <source>
        <dbReference type="Proteomes" id="UP001596380"/>
    </source>
</evidence>
<comment type="catalytic activity">
    <reaction evidence="14">
        <text>(9Z)-octadecenoyl-CoA + H2O = (9Z)-octadecenoate + CoA + H(+)</text>
        <dbReference type="Rhea" id="RHEA:40139"/>
        <dbReference type="ChEBI" id="CHEBI:15377"/>
        <dbReference type="ChEBI" id="CHEBI:15378"/>
        <dbReference type="ChEBI" id="CHEBI:30823"/>
        <dbReference type="ChEBI" id="CHEBI:57287"/>
        <dbReference type="ChEBI" id="CHEBI:57387"/>
    </reaction>
    <physiologicalReaction direction="left-to-right" evidence="14">
        <dbReference type="Rhea" id="RHEA:40140"/>
    </physiologicalReaction>
</comment>
<evidence type="ECO:0000256" key="7">
    <source>
        <dbReference type="ARBA" id="ARBA00022801"/>
    </source>
</evidence>
<dbReference type="PANTHER" id="PTHR12418">
    <property type="entry name" value="ACYL-COENZYME A THIOESTERASE THEM4"/>
    <property type="match status" value="1"/>
</dbReference>
<dbReference type="Pfam" id="PF03061">
    <property type="entry name" value="4HBT"/>
    <property type="match status" value="1"/>
</dbReference>
<evidence type="ECO:0000256" key="9">
    <source>
        <dbReference type="ARBA" id="ARBA00022946"/>
    </source>
</evidence>
<feature type="compositionally biased region" description="Low complexity" evidence="24">
    <location>
        <begin position="30"/>
        <end position="56"/>
    </location>
</feature>
<dbReference type="EC" id="3.1.2.2" evidence="16"/>
<proteinExistence type="inferred from homology"/>
<comment type="catalytic activity">
    <reaction evidence="22">
        <text>dodecanoyl-CoA + H2O = dodecanoate + CoA + H(+)</text>
        <dbReference type="Rhea" id="RHEA:30135"/>
        <dbReference type="ChEBI" id="CHEBI:15377"/>
        <dbReference type="ChEBI" id="CHEBI:15378"/>
        <dbReference type="ChEBI" id="CHEBI:18262"/>
        <dbReference type="ChEBI" id="CHEBI:57287"/>
        <dbReference type="ChEBI" id="CHEBI:57375"/>
    </reaction>
    <physiologicalReaction direction="left-to-right" evidence="22">
        <dbReference type="Rhea" id="RHEA:30136"/>
    </physiologicalReaction>
</comment>
<reference evidence="27" key="1">
    <citation type="journal article" date="2019" name="Int. J. Syst. Evol. Microbiol.">
        <title>The Global Catalogue of Microorganisms (GCM) 10K type strain sequencing project: providing services to taxonomists for standard genome sequencing and annotation.</title>
        <authorList>
            <consortium name="The Broad Institute Genomics Platform"/>
            <consortium name="The Broad Institute Genome Sequencing Center for Infectious Disease"/>
            <person name="Wu L."/>
            <person name="Ma J."/>
        </authorList>
    </citation>
    <scope>NUCLEOTIDE SEQUENCE [LARGE SCALE GENOMIC DNA]</scope>
    <source>
        <strain evidence="27">JCM 3369</strain>
    </source>
</reference>
<evidence type="ECO:0000256" key="13">
    <source>
        <dbReference type="ARBA" id="ARBA00035852"/>
    </source>
</evidence>
<dbReference type="EMBL" id="JBHSXS010000058">
    <property type="protein sequence ID" value="MFC6886707.1"/>
    <property type="molecule type" value="Genomic_DNA"/>
</dbReference>
<feature type="domain" description="Thioesterase" evidence="25">
    <location>
        <begin position="102"/>
        <end position="168"/>
    </location>
</feature>
<comment type="catalytic activity">
    <reaction evidence="21">
        <text>decanoyl-CoA + H2O = decanoate + CoA + H(+)</text>
        <dbReference type="Rhea" id="RHEA:40059"/>
        <dbReference type="ChEBI" id="CHEBI:15377"/>
        <dbReference type="ChEBI" id="CHEBI:15378"/>
        <dbReference type="ChEBI" id="CHEBI:27689"/>
        <dbReference type="ChEBI" id="CHEBI:57287"/>
        <dbReference type="ChEBI" id="CHEBI:61430"/>
    </reaction>
    <physiologicalReaction direction="left-to-right" evidence="21">
        <dbReference type="Rhea" id="RHEA:40060"/>
    </physiologicalReaction>
</comment>
<evidence type="ECO:0000256" key="10">
    <source>
        <dbReference type="ARBA" id="ARBA00023098"/>
    </source>
</evidence>
<evidence type="ECO:0000256" key="17">
    <source>
        <dbReference type="ARBA" id="ARBA00040123"/>
    </source>
</evidence>
<evidence type="ECO:0000256" key="23">
    <source>
        <dbReference type="ARBA" id="ARBA00048180"/>
    </source>
</evidence>
<evidence type="ECO:0000256" key="22">
    <source>
        <dbReference type="ARBA" id="ARBA00048074"/>
    </source>
</evidence>
<comment type="caution">
    <text evidence="26">The sequence shown here is derived from an EMBL/GenBank/DDBJ whole genome shotgun (WGS) entry which is preliminary data.</text>
</comment>
<keyword evidence="11" id="KW-0472">Membrane</keyword>
<name>A0ABW2CZ38_9ACTN</name>
<protein>
    <recommendedName>
        <fullName evidence="17">Acyl-coenzyme A thioesterase THEM4</fullName>
        <ecNumber evidence="16">3.1.2.2</ecNumber>
    </recommendedName>
    <alternativeName>
        <fullName evidence="18">Thioesterase superfamily member 4</fullName>
    </alternativeName>
</protein>
<evidence type="ECO:0000259" key="25">
    <source>
        <dbReference type="Pfam" id="PF03061"/>
    </source>
</evidence>
<dbReference type="InterPro" id="IPR029069">
    <property type="entry name" value="HotDog_dom_sf"/>
</dbReference>
<evidence type="ECO:0000256" key="24">
    <source>
        <dbReference type="SAM" id="MobiDB-lite"/>
    </source>
</evidence>
<evidence type="ECO:0000256" key="18">
    <source>
        <dbReference type="ARBA" id="ARBA00043210"/>
    </source>
</evidence>
<feature type="region of interest" description="Disordered" evidence="24">
    <location>
        <begin position="1"/>
        <end position="57"/>
    </location>
</feature>
<dbReference type="InterPro" id="IPR052365">
    <property type="entry name" value="THEM4/THEM5_acyl-CoA_thioest"/>
</dbReference>
<keyword evidence="8" id="KW-0276">Fatty acid metabolism</keyword>
<evidence type="ECO:0000256" key="6">
    <source>
        <dbReference type="ARBA" id="ARBA00022703"/>
    </source>
</evidence>
<evidence type="ECO:0000256" key="15">
    <source>
        <dbReference type="ARBA" id="ARBA00038456"/>
    </source>
</evidence>
<comment type="catalytic activity">
    <reaction evidence="23">
        <text>tetradecanoyl-CoA + H2O = tetradecanoate + CoA + H(+)</text>
        <dbReference type="Rhea" id="RHEA:40119"/>
        <dbReference type="ChEBI" id="CHEBI:15377"/>
        <dbReference type="ChEBI" id="CHEBI:15378"/>
        <dbReference type="ChEBI" id="CHEBI:30807"/>
        <dbReference type="ChEBI" id="CHEBI:57287"/>
        <dbReference type="ChEBI" id="CHEBI:57385"/>
    </reaction>
    <physiologicalReaction direction="left-to-right" evidence="23">
        <dbReference type="Rhea" id="RHEA:40120"/>
    </physiologicalReaction>
</comment>
<dbReference type="Proteomes" id="UP001596380">
    <property type="component" value="Unassembled WGS sequence"/>
</dbReference>
<dbReference type="InterPro" id="IPR006683">
    <property type="entry name" value="Thioestr_dom"/>
</dbReference>
<dbReference type="PANTHER" id="PTHR12418:SF19">
    <property type="entry name" value="ACYL-COENZYME A THIOESTERASE THEM4"/>
    <property type="match status" value="1"/>
</dbReference>
<evidence type="ECO:0000256" key="4">
    <source>
        <dbReference type="ARBA" id="ARBA00022475"/>
    </source>
</evidence>
<evidence type="ECO:0000256" key="5">
    <source>
        <dbReference type="ARBA" id="ARBA00022490"/>
    </source>
</evidence>
<comment type="catalytic activity">
    <reaction evidence="20">
        <text>hexadecanoyl-CoA + H2O = hexadecanoate + CoA + H(+)</text>
        <dbReference type="Rhea" id="RHEA:16645"/>
        <dbReference type="ChEBI" id="CHEBI:7896"/>
        <dbReference type="ChEBI" id="CHEBI:15377"/>
        <dbReference type="ChEBI" id="CHEBI:15378"/>
        <dbReference type="ChEBI" id="CHEBI:57287"/>
        <dbReference type="ChEBI" id="CHEBI:57379"/>
        <dbReference type="EC" id="3.1.2.2"/>
    </reaction>
    <physiologicalReaction direction="left-to-right" evidence="20">
        <dbReference type="Rhea" id="RHEA:16646"/>
    </physiologicalReaction>
</comment>
<accession>A0ABW2CZ38</accession>
<evidence type="ECO:0000256" key="3">
    <source>
        <dbReference type="ARBA" id="ARBA00004632"/>
    </source>
</evidence>
<evidence type="ECO:0000256" key="19">
    <source>
        <dbReference type="ARBA" id="ARBA00047588"/>
    </source>
</evidence>
<evidence type="ECO:0000256" key="2">
    <source>
        <dbReference type="ARBA" id="ARBA00004496"/>
    </source>
</evidence>
<comment type="subcellular location">
    <subcellularLocation>
        <location evidence="3">Cell projection</location>
        <location evidence="3">Ruffle membrane</location>
    </subcellularLocation>
    <subcellularLocation>
        <location evidence="2">Cytoplasm</location>
    </subcellularLocation>
    <subcellularLocation>
        <location evidence="1">Membrane</location>
        <topology evidence="1">Peripheral membrane protein</topology>
    </subcellularLocation>
</comment>
<comment type="catalytic activity">
    <reaction evidence="19">
        <text>octanoyl-CoA + H2O = octanoate + CoA + H(+)</text>
        <dbReference type="Rhea" id="RHEA:30143"/>
        <dbReference type="ChEBI" id="CHEBI:15377"/>
        <dbReference type="ChEBI" id="CHEBI:15378"/>
        <dbReference type="ChEBI" id="CHEBI:25646"/>
        <dbReference type="ChEBI" id="CHEBI:57287"/>
        <dbReference type="ChEBI" id="CHEBI:57386"/>
    </reaction>
    <physiologicalReaction direction="left-to-right" evidence="19">
        <dbReference type="Rhea" id="RHEA:30144"/>
    </physiologicalReaction>
</comment>
<keyword evidence="6" id="KW-0053">Apoptosis</keyword>
<comment type="catalytic activity">
    <reaction evidence="13">
        <text>(5Z,8Z,11Z,14Z)-eicosatetraenoyl-CoA + H2O = (5Z,8Z,11Z,14Z)-eicosatetraenoate + CoA + H(+)</text>
        <dbReference type="Rhea" id="RHEA:40151"/>
        <dbReference type="ChEBI" id="CHEBI:15377"/>
        <dbReference type="ChEBI" id="CHEBI:15378"/>
        <dbReference type="ChEBI" id="CHEBI:32395"/>
        <dbReference type="ChEBI" id="CHEBI:57287"/>
        <dbReference type="ChEBI" id="CHEBI:57368"/>
    </reaction>
    <physiologicalReaction direction="left-to-right" evidence="13">
        <dbReference type="Rhea" id="RHEA:40152"/>
    </physiologicalReaction>
</comment>